<evidence type="ECO:0000313" key="4">
    <source>
        <dbReference type="EMBL" id="NXC14764.1"/>
    </source>
</evidence>
<feature type="region of interest" description="Disordered" evidence="2">
    <location>
        <begin position="121"/>
        <end position="152"/>
    </location>
</feature>
<dbReference type="OrthoDB" id="9398000at2759"/>
<dbReference type="Pfam" id="PF19317">
    <property type="entry name" value="Gag_p24_C"/>
    <property type="match status" value="1"/>
</dbReference>
<keyword evidence="5" id="KW-1185">Reference proteome</keyword>
<proteinExistence type="predicted"/>
<dbReference type="InterPro" id="IPR036875">
    <property type="entry name" value="Znf_CCHC_sf"/>
</dbReference>
<dbReference type="Proteomes" id="UP000621168">
    <property type="component" value="Unassembled WGS sequence"/>
</dbReference>
<dbReference type="PANTHER" id="PTHR40389">
    <property type="entry name" value="ENDOGENOUS RETROVIRUS GROUP K MEMBER 24 GAG POLYPROTEIN-RELATED"/>
    <property type="match status" value="1"/>
</dbReference>
<dbReference type="Gene3D" id="4.10.60.10">
    <property type="entry name" value="Zinc finger, CCHC-type"/>
    <property type="match status" value="1"/>
</dbReference>
<organism evidence="4 5">
    <name type="scientific">Corythaeola cristata</name>
    <name type="common">Great blue turaco</name>
    <dbReference type="NCBI Taxonomy" id="103954"/>
    <lineage>
        <taxon>Eukaryota</taxon>
        <taxon>Metazoa</taxon>
        <taxon>Chordata</taxon>
        <taxon>Craniata</taxon>
        <taxon>Vertebrata</taxon>
        <taxon>Euteleostomi</taxon>
        <taxon>Archelosauria</taxon>
        <taxon>Archosauria</taxon>
        <taxon>Dinosauria</taxon>
        <taxon>Saurischia</taxon>
        <taxon>Theropoda</taxon>
        <taxon>Coelurosauria</taxon>
        <taxon>Aves</taxon>
        <taxon>Neognathae</taxon>
        <taxon>Neoaves</taxon>
        <taxon>Otidimorphae</taxon>
        <taxon>Musophagiformes</taxon>
        <taxon>Musophagidae</taxon>
        <taxon>Corythaeola</taxon>
    </lineage>
</organism>
<protein>
    <submittedName>
        <fullName evidence="4">GAK10 protein</fullName>
    </submittedName>
</protein>
<dbReference type="GO" id="GO:0008270">
    <property type="term" value="F:zinc ion binding"/>
    <property type="evidence" value="ECO:0007669"/>
    <property type="project" value="UniProtKB-KW"/>
</dbReference>
<evidence type="ECO:0000259" key="3">
    <source>
        <dbReference type="PROSITE" id="PS50158"/>
    </source>
</evidence>
<sequence>IENQAAADVLLFQLATENANADCQRAIDPIRNWAKTITDLLKAYQNVGSEQHKAEMLAAALAHQMVVARAAVKCFSCGQEGHIKKDCPKNRNQGKTGAATQLCPGCNKGYHWRNQYRSKFDKQGNPILGNKKRGARPGAPKTQNRVNQPVMY</sequence>
<keyword evidence="1" id="KW-0862">Zinc</keyword>
<dbReference type="GO" id="GO:0003676">
    <property type="term" value="F:nucleic acid binding"/>
    <property type="evidence" value="ECO:0007669"/>
    <property type="project" value="InterPro"/>
</dbReference>
<dbReference type="SUPFAM" id="SSF57756">
    <property type="entry name" value="Retrovirus zinc finger-like domains"/>
    <property type="match status" value="2"/>
</dbReference>
<feature type="domain" description="CCHC-type" evidence="3">
    <location>
        <begin position="73"/>
        <end position="89"/>
    </location>
</feature>
<reference evidence="4" key="1">
    <citation type="submission" date="2019-09" db="EMBL/GenBank/DDBJ databases">
        <title>Bird 10,000 Genomes (B10K) Project - Family phase.</title>
        <authorList>
            <person name="Zhang G."/>
        </authorList>
    </citation>
    <scope>NUCLEOTIDE SEQUENCE</scope>
    <source>
        <strain evidence="4">B10K-CU-031-40</strain>
    </source>
</reference>
<comment type="caution">
    <text evidence="4">The sequence shown here is derived from an EMBL/GenBank/DDBJ whole genome shotgun (WGS) entry which is preliminary data.</text>
</comment>
<feature type="non-terminal residue" evidence="4">
    <location>
        <position position="1"/>
    </location>
</feature>
<evidence type="ECO:0000256" key="1">
    <source>
        <dbReference type="PROSITE-ProRule" id="PRU00047"/>
    </source>
</evidence>
<dbReference type="SUPFAM" id="SSF47353">
    <property type="entry name" value="Retrovirus capsid dimerization domain-like"/>
    <property type="match status" value="1"/>
</dbReference>
<feature type="non-terminal residue" evidence="4">
    <location>
        <position position="152"/>
    </location>
</feature>
<dbReference type="InterPro" id="IPR045345">
    <property type="entry name" value="Gag_p24_C"/>
</dbReference>
<evidence type="ECO:0000313" key="5">
    <source>
        <dbReference type="Proteomes" id="UP000621168"/>
    </source>
</evidence>
<dbReference type="InterPro" id="IPR008916">
    <property type="entry name" value="Retrov_capsid_C"/>
</dbReference>
<keyword evidence="1" id="KW-0479">Metal-binding</keyword>
<dbReference type="AlphaFoldDB" id="A0A851LHZ8"/>
<dbReference type="PROSITE" id="PS50158">
    <property type="entry name" value="ZF_CCHC"/>
    <property type="match status" value="1"/>
</dbReference>
<dbReference type="InterPro" id="IPR050195">
    <property type="entry name" value="Primate_lentivir_Gag_pol-like"/>
</dbReference>
<dbReference type="Pfam" id="PF14787">
    <property type="entry name" value="zf-CCHC_5"/>
    <property type="match status" value="1"/>
</dbReference>
<dbReference type="PANTHER" id="PTHR40389:SF3">
    <property type="entry name" value="IGE-BINDING PROTEIN"/>
    <property type="match status" value="1"/>
</dbReference>
<dbReference type="InterPro" id="IPR001878">
    <property type="entry name" value="Znf_CCHC"/>
</dbReference>
<feature type="compositionally biased region" description="Polar residues" evidence="2">
    <location>
        <begin position="141"/>
        <end position="152"/>
    </location>
</feature>
<dbReference type="Pfam" id="PF00098">
    <property type="entry name" value="zf-CCHC"/>
    <property type="match status" value="1"/>
</dbReference>
<keyword evidence="1" id="KW-0863">Zinc-finger</keyword>
<dbReference type="SMART" id="SM00343">
    <property type="entry name" value="ZnF_C2HC"/>
    <property type="match status" value="2"/>
</dbReference>
<name>A0A851LHZ8_CORCR</name>
<gene>
    <name evidence="4" type="primary">Ervk10</name>
    <name evidence="4" type="ORF">CORCRI_R13780</name>
</gene>
<dbReference type="Gene3D" id="1.10.1200.30">
    <property type="match status" value="1"/>
</dbReference>
<dbReference type="EMBL" id="WBMX01000892">
    <property type="protein sequence ID" value="NXC14764.1"/>
    <property type="molecule type" value="Genomic_DNA"/>
</dbReference>
<accession>A0A851LHZ8</accession>
<evidence type="ECO:0000256" key="2">
    <source>
        <dbReference type="SAM" id="MobiDB-lite"/>
    </source>
</evidence>